<feature type="chain" id="PRO_5012911095" description="DUF4185 domain-containing protein" evidence="1">
    <location>
        <begin position="23"/>
        <end position="418"/>
    </location>
</feature>
<dbReference type="AlphaFoldDB" id="A0A1T5LM14"/>
<gene>
    <name evidence="2" type="ORF">SAMN06296058_2734</name>
</gene>
<proteinExistence type="predicted"/>
<protein>
    <recommendedName>
        <fullName evidence="4">DUF4185 domain-containing protein</fullName>
    </recommendedName>
</protein>
<dbReference type="Proteomes" id="UP000190341">
    <property type="component" value="Unassembled WGS sequence"/>
</dbReference>
<name>A0A1T5LM14_9GAMM</name>
<dbReference type="RefSeq" id="WP_079725058.1">
    <property type="nucleotide sequence ID" value="NZ_BMCL01000001.1"/>
</dbReference>
<evidence type="ECO:0000313" key="2">
    <source>
        <dbReference type="EMBL" id="SKC76980.1"/>
    </source>
</evidence>
<evidence type="ECO:0000256" key="1">
    <source>
        <dbReference type="SAM" id="SignalP"/>
    </source>
</evidence>
<accession>A0A1T5LM14</accession>
<reference evidence="2 3" key="1">
    <citation type="submission" date="2017-02" db="EMBL/GenBank/DDBJ databases">
        <authorList>
            <person name="Peterson S.W."/>
        </authorList>
    </citation>
    <scope>NUCLEOTIDE SEQUENCE [LARGE SCALE GENOMIC DNA]</scope>
    <source>
        <strain evidence="2 3">P15</strain>
    </source>
</reference>
<dbReference type="STRING" id="428993.SAMN06296058_2734"/>
<evidence type="ECO:0000313" key="3">
    <source>
        <dbReference type="Proteomes" id="UP000190341"/>
    </source>
</evidence>
<keyword evidence="1" id="KW-0732">Signal</keyword>
<keyword evidence="3" id="KW-1185">Reference proteome</keyword>
<sequence>MTTSARQHGLSIAIAVTLAASAATTRAQTPAPPQLAITGSVQTFHDSALQTCGTTKVHIDGPVRLFRDQFDLVHMTIGDPQARGWQWTGSVAAFNAQPSTATLDCTPIMIGDVGNNTIDRFDQKTFLQALHFDPATGYVYGYGHNDYFGRRISDPDCQFTGGTVPKPQCWYSAIAIWKADALNTSPSGHLSFSKLKGVPWHIAIFPHVAYPGDTNTPTAGWIGYGAPSNIVRGFNAEGEPDGYYYFFAYTSSGYGDQDKGVCLFRSDNPALRENWRAWTGSTTAPAFTQRMNNPYISATAPCPVVNAGTFQSYVRSVHWHAASRHYVAVFRDGAGVRYATSRDLVNWNPSVALYSSTASEVNYPSLVDLDGGTPALAGDGHNFDVIHDNGKMYLYFRTSVVSGHTRINRLAVDISNYP</sequence>
<dbReference type="EMBL" id="FUZV01000002">
    <property type="protein sequence ID" value="SKC76980.1"/>
    <property type="molecule type" value="Genomic_DNA"/>
</dbReference>
<dbReference type="SUPFAM" id="SSF75005">
    <property type="entry name" value="Arabinanase/levansucrase/invertase"/>
    <property type="match status" value="1"/>
</dbReference>
<dbReference type="Gene3D" id="2.115.10.20">
    <property type="entry name" value="Glycosyl hydrolase domain, family 43"/>
    <property type="match status" value="1"/>
</dbReference>
<evidence type="ECO:0008006" key="4">
    <source>
        <dbReference type="Google" id="ProtNLM"/>
    </source>
</evidence>
<feature type="signal peptide" evidence="1">
    <location>
        <begin position="1"/>
        <end position="22"/>
    </location>
</feature>
<dbReference type="InterPro" id="IPR023296">
    <property type="entry name" value="Glyco_hydro_beta-prop_sf"/>
</dbReference>
<dbReference type="OrthoDB" id="7042075at2"/>
<organism evidence="2 3">
    <name type="scientific">Pseudoxanthomonas indica</name>
    <dbReference type="NCBI Taxonomy" id="428993"/>
    <lineage>
        <taxon>Bacteria</taxon>
        <taxon>Pseudomonadati</taxon>
        <taxon>Pseudomonadota</taxon>
        <taxon>Gammaproteobacteria</taxon>
        <taxon>Lysobacterales</taxon>
        <taxon>Lysobacteraceae</taxon>
        <taxon>Pseudoxanthomonas</taxon>
    </lineage>
</organism>